<dbReference type="RefSeq" id="XP_002955938.1">
    <property type="nucleotide sequence ID" value="XM_002955892.1"/>
</dbReference>
<organism evidence="4">
    <name type="scientific">Volvox carteri f. nagariensis</name>
    <dbReference type="NCBI Taxonomy" id="3068"/>
    <lineage>
        <taxon>Eukaryota</taxon>
        <taxon>Viridiplantae</taxon>
        <taxon>Chlorophyta</taxon>
        <taxon>core chlorophytes</taxon>
        <taxon>Chlorophyceae</taxon>
        <taxon>CS clade</taxon>
        <taxon>Chlamydomonadales</taxon>
        <taxon>Volvocaceae</taxon>
        <taxon>Volvox</taxon>
    </lineage>
</organism>
<name>D8UBJ3_VOLCA</name>
<feature type="region of interest" description="Disordered" evidence="1">
    <location>
        <begin position="1"/>
        <end position="21"/>
    </location>
</feature>
<reference evidence="3 4" key="1">
    <citation type="journal article" date="2010" name="Science">
        <title>Genomic analysis of organismal complexity in the multicellular green alga Volvox carteri.</title>
        <authorList>
            <person name="Prochnik S.E."/>
            <person name="Umen J."/>
            <person name="Nedelcu A.M."/>
            <person name="Hallmann A."/>
            <person name="Miller S.M."/>
            <person name="Nishii I."/>
            <person name="Ferris P."/>
            <person name="Kuo A."/>
            <person name="Mitros T."/>
            <person name="Fritz-Laylin L.K."/>
            <person name="Hellsten U."/>
            <person name="Chapman J."/>
            <person name="Simakov O."/>
            <person name="Rensing S.A."/>
            <person name="Terry A."/>
            <person name="Pangilinan J."/>
            <person name="Kapitonov V."/>
            <person name="Jurka J."/>
            <person name="Salamov A."/>
            <person name="Shapiro H."/>
            <person name="Schmutz J."/>
            <person name="Grimwood J."/>
            <person name="Lindquist E."/>
            <person name="Lucas S."/>
            <person name="Grigoriev I.V."/>
            <person name="Schmitt R."/>
            <person name="Kirk D."/>
            <person name="Rokhsar D.S."/>
        </authorList>
    </citation>
    <scope>NUCLEOTIDE SEQUENCE [LARGE SCALE GENOMIC DNA]</scope>
    <source>
        <strain evidence="4">f. Nagariensis / Eve</strain>
    </source>
</reference>
<accession>D8UBJ3</accession>
<dbReference type="KEGG" id="vcn:VOLCADRAFT_127221"/>
<dbReference type="OrthoDB" id="540537at2759"/>
<evidence type="ECO:0000259" key="2">
    <source>
        <dbReference type="Pfam" id="PF05548"/>
    </source>
</evidence>
<dbReference type="InParanoid" id="D8UBJ3"/>
<evidence type="ECO:0000256" key="1">
    <source>
        <dbReference type="SAM" id="MobiDB-lite"/>
    </source>
</evidence>
<dbReference type="InterPro" id="IPR008752">
    <property type="entry name" value="Peptidase_M11"/>
</dbReference>
<feature type="domain" description="Peptidase M11 gametolysin" evidence="2">
    <location>
        <begin position="122"/>
        <end position="271"/>
    </location>
</feature>
<feature type="non-terminal residue" evidence="3">
    <location>
        <position position="310"/>
    </location>
</feature>
<evidence type="ECO:0000313" key="4">
    <source>
        <dbReference type="Proteomes" id="UP000001058"/>
    </source>
</evidence>
<dbReference type="AlphaFoldDB" id="D8UBJ3"/>
<proteinExistence type="predicted"/>
<dbReference type="EMBL" id="GL378377">
    <property type="protein sequence ID" value="EFJ42898.1"/>
    <property type="molecule type" value="Genomic_DNA"/>
</dbReference>
<gene>
    <name evidence="3" type="primary">vmp31</name>
    <name evidence="3" type="ORF">VOLCADRAFT_127221</name>
</gene>
<feature type="non-terminal residue" evidence="3">
    <location>
        <position position="1"/>
    </location>
</feature>
<dbReference type="GeneID" id="9615019"/>
<protein>
    <submittedName>
        <fullName evidence="3">Metalloproteinase, extracellular matrix glycoprotein VMP31</fullName>
    </submittedName>
</protein>
<evidence type="ECO:0000313" key="3">
    <source>
        <dbReference type="EMBL" id="EFJ42898.1"/>
    </source>
</evidence>
<sequence length="310" mass="32904">IRQGDGSVTPMALGYEPPSTDDLGQPVVPGAVVAVVSRNSTPHSPPYASHSRTPDATDQKYQQRLLVIIMDYSACGLPASLTEAAARTVFLGANGDGRGGAAQKYEQCSYGKLVLNATAFTAVTVFTHYTYILPPGMKGQSSWLQTSASGVGRWASILSATLHNYGYLDFTSPTGAGDVCPNAAELAYLGWATPAQGANQVDSRALPVGAALSFNLPATYLGPNGSYIRVVPDWLPTYNLYIAVRVNKGGDAQLGSPWANKVHIHEVSTVLLSNYNLVVYGGSWIGTDILRVHICRYRSAPQECPPVASL</sequence>
<dbReference type="Pfam" id="PF05548">
    <property type="entry name" value="Peptidase_M11"/>
    <property type="match status" value="1"/>
</dbReference>
<keyword evidence="4" id="KW-1185">Reference proteome</keyword>
<dbReference type="Proteomes" id="UP000001058">
    <property type="component" value="Unassembled WGS sequence"/>
</dbReference>